<reference evidence="12" key="1">
    <citation type="journal article" date="2023" name="Mol. Phylogenet. Evol.">
        <title>Genome-scale phylogeny and comparative genomics of the fungal order Sordariales.</title>
        <authorList>
            <person name="Hensen N."/>
            <person name="Bonometti L."/>
            <person name="Westerberg I."/>
            <person name="Brannstrom I.O."/>
            <person name="Guillou S."/>
            <person name="Cros-Aarteil S."/>
            <person name="Calhoun S."/>
            <person name="Haridas S."/>
            <person name="Kuo A."/>
            <person name="Mondo S."/>
            <person name="Pangilinan J."/>
            <person name="Riley R."/>
            <person name="LaButti K."/>
            <person name="Andreopoulos B."/>
            <person name="Lipzen A."/>
            <person name="Chen C."/>
            <person name="Yan M."/>
            <person name="Daum C."/>
            <person name="Ng V."/>
            <person name="Clum A."/>
            <person name="Steindorff A."/>
            <person name="Ohm R.A."/>
            <person name="Martin F."/>
            <person name="Silar P."/>
            <person name="Natvig D.O."/>
            <person name="Lalanne C."/>
            <person name="Gautier V."/>
            <person name="Ament-Velasquez S.L."/>
            <person name="Kruys A."/>
            <person name="Hutchinson M.I."/>
            <person name="Powell A.J."/>
            <person name="Barry K."/>
            <person name="Miller A.N."/>
            <person name="Grigoriev I.V."/>
            <person name="Debuchy R."/>
            <person name="Gladieux P."/>
            <person name="Hiltunen Thoren M."/>
            <person name="Johannesson H."/>
        </authorList>
    </citation>
    <scope>NUCLEOTIDE SEQUENCE</scope>
    <source>
        <strain evidence="12">CBS 508.74</strain>
    </source>
</reference>
<keyword evidence="13" id="KW-1185">Reference proteome</keyword>
<feature type="compositionally biased region" description="Polar residues" evidence="9">
    <location>
        <begin position="130"/>
        <end position="151"/>
    </location>
</feature>
<dbReference type="PANTHER" id="PTHR14195">
    <property type="entry name" value="G PATCH DOMAIN CONTAINING PROTEIN 2"/>
    <property type="match status" value="1"/>
</dbReference>
<dbReference type="GO" id="GO:0008380">
    <property type="term" value="P:RNA splicing"/>
    <property type="evidence" value="ECO:0007669"/>
    <property type="project" value="UniProtKB-KW"/>
</dbReference>
<dbReference type="SUPFAM" id="SSF82708">
    <property type="entry name" value="R3H domain"/>
    <property type="match status" value="1"/>
</dbReference>
<dbReference type="GO" id="GO:0005634">
    <property type="term" value="C:nucleus"/>
    <property type="evidence" value="ECO:0007669"/>
    <property type="project" value="UniProtKB-SubCell"/>
</dbReference>
<evidence type="ECO:0000256" key="9">
    <source>
        <dbReference type="SAM" id="MobiDB-lite"/>
    </source>
</evidence>
<dbReference type="SMART" id="SM00443">
    <property type="entry name" value="G_patch"/>
    <property type="match status" value="1"/>
</dbReference>
<keyword evidence="6" id="KW-0507">mRNA processing</keyword>
<dbReference type="GeneID" id="89940294"/>
<dbReference type="InterPro" id="IPR036867">
    <property type="entry name" value="R3H_dom_sf"/>
</dbReference>
<evidence type="ECO:0000259" key="10">
    <source>
        <dbReference type="PROSITE" id="PS50174"/>
    </source>
</evidence>
<evidence type="ECO:0000313" key="13">
    <source>
        <dbReference type="Proteomes" id="UP001302812"/>
    </source>
</evidence>
<organism evidence="12 13">
    <name type="scientific">Canariomyces notabilis</name>
    <dbReference type="NCBI Taxonomy" id="2074819"/>
    <lineage>
        <taxon>Eukaryota</taxon>
        <taxon>Fungi</taxon>
        <taxon>Dikarya</taxon>
        <taxon>Ascomycota</taxon>
        <taxon>Pezizomycotina</taxon>
        <taxon>Sordariomycetes</taxon>
        <taxon>Sordariomycetidae</taxon>
        <taxon>Sordariales</taxon>
        <taxon>Chaetomiaceae</taxon>
        <taxon>Canariomyces</taxon>
    </lineage>
</organism>
<dbReference type="AlphaFoldDB" id="A0AAN6QG39"/>
<keyword evidence="7" id="KW-0508">mRNA splicing</keyword>
<evidence type="ECO:0000256" key="8">
    <source>
        <dbReference type="ARBA" id="ARBA00023242"/>
    </source>
</evidence>
<dbReference type="InterPro" id="IPR051189">
    <property type="entry name" value="Splicing_assoc_domain"/>
</dbReference>
<feature type="region of interest" description="Disordered" evidence="9">
    <location>
        <begin position="1"/>
        <end position="28"/>
    </location>
</feature>
<dbReference type="CDD" id="cd02646">
    <property type="entry name" value="R3H_G-patch"/>
    <property type="match status" value="1"/>
</dbReference>
<protein>
    <recommendedName>
        <fullName evidence="4">Protein SQS1</fullName>
    </recommendedName>
</protein>
<feature type="compositionally biased region" description="Acidic residues" evidence="9">
    <location>
        <begin position="347"/>
        <end position="372"/>
    </location>
</feature>
<dbReference type="InterPro" id="IPR000467">
    <property type="entry name" value="G_patch_dom"/>
</dbReference>
<dbReference type="PROSITE" id="PS51061">
    <property type="entry name" value="R3H"/>
    <property type="match status" value="1"/>
</dbReference>
<accession>A0AAN6QG39</accession>
<evidence type="ECO:0000256" key="4">
    <source>
        <dbReference type="ARBA" id="ARBA00018964"/>
    </source>
</evidence>
<dbReference type="PROSITE" id="PS50174">
    <property type="entry name" value="G_PATCH"/>
    <property type="match status" value="1"/>
</dbReference>
<evidence type="ECO:0000313" key="12">
    <source>
        <dbReference type="EMBL" id="KAK4108139.1"/>
    </source>
</evidence>
<evidence type="ECO:0000256" key="1">
    <source>
        <dbReference type="ARBA" id="ARBA00004123"/>
    </source>
</evidence>
<evidence type="ECO:0000256" key="6">
    <source>
        <dbReference type="ARBA" id="ARBA00022664"/>
    </source>
</evidence>
<reference evidence="12" key="2">
    <citation type="submission" date="2023-05" db="EMBL/GenBank/DDBJ databases">
        <authorList>
            <consortium name="Lawrence Berkeley National Laboratory"/>
            <person name="Steindorff A."/>
            <person name="Hensen N."/>
            <person name="Bonometti L."/>
            <person name="Westerberg I."/>
            <person name="Brannstrom I.O."/>
            <person name="Guillou S."/>
            <person name="Cros-Aarteil S."/>
            <person name="Calhoun S."/>
            <person name="Haridas S."/>
            <person name="Kuo A."/>
            <person name="Mondo S."/>
            <person name="Pangilinan J."/>
            <person name="Riley R."/>
            <person name="Labutti K."/>
            <person name="Andreopoulos B."/>
            <person name="Lipzen A."/>
            <person name="Chen C."/>
            <person name="Yanf M."/>
            <person name="Daum C."/>
            <person name="Ng V."/>
            <person name="Clum A."/>
            <person name="Ohm R."/>
            <person name="Martin F."/>
            <person name="Silar P."/>
            <person name="Natvig D."/>
            <person name="Lalanne C."/>
            <person name="Gautier V."/>
            <person name="Ament-Velasquez S.L."/>
            <person name="Kruys A."/>
            <person name="Hutchinson M.I."/>
            <person name="Powell A.J."/>
            <person name="Barry K."/>
            <person name="Miller A.N."/>
            <person name="Grigoriev I.V."/>
            <person name="Debuchy R."/>
            <person name="Gladieux P."/>
            <person name="Thoren M.H."/>
            <person name="Johannesson H."/>
        </authorList>
    </citation>
    <scope>NUCLEOTIDE SEQUENCE</scope>
    <source>
        <strain evidence="12">CBS 508.74</strain>
    </source>
</reference>
<dbReference type="GO" id="GO:0006397">
    <property type="term" value="P:mRNA processing"/>
    <property type="evidence" value="ECO:0007669"/>
    <property type="project" value="UniProtKB-KW"/>
</dbReference>
<feature type="region of interest" description="Disordered" evidence="9">
    <location>
        <begin position="312"/>
        <end position="372"/>
    </location>
</feature>
<evidence type="ECO:0000256" key="3">
    <source>
        <dbReference type="ARBA" id="ARBA00010306"/>
    </source>
</evidence>
<dbReference type="GO" id="GO:0003676">
    <property type="term" value="F:nucleic acid binding"/>
    <property type="evidence" value="ECO:0007669"/>
    <property type="project" value="UniProtKB-UniRule"/>
</dbReference>
<proteinExistence type="inferred from homology"/>
<dbReference type="InterPro" id="IPR034082">
    <property type="entry name" value="R3H_G-patch"/>
</dbReference>
<dbReference type="Pfam" id="PF01585">
    <property type="entry name" value="G-patch"/>
    <property type="match status" value="1"/>
</dbReference>
<feature type="region of interest" description="Disordered" evidence="9">
    <location>
        <begin position="174"/>
        <end position="283"/>
    </location>
</feature>
<dbReference type="Proteomes" id="UP001302812">
    <property type="component" value="Unassembled WGS sequence"/>
</dbReference>
<feature type="domain" description="G-patch" evidence="10">
    <location>
        <begin position="651"/>
        <end position="694"/>
    </location>
</feature>
<dbReference type="Gene3D" id="3.30.1370.50">
    <property type="entry name" value="R3H-like domain"/>
    <property type="match status" value="1"/>
</dbReference>
<name>A0AAN6QG39_9PEZI</name>
<comment type="caution">
    <text evidence="12">The sequence shown here is derived from an EMBL/GenBank/DDBJ whole genome shotgun (WGS) entry which is preliminary data.</text>
</comment>
<dbReference type="Pfam" id="PF01424">
    <property type="entry name" value="R3H"/>
    <property type="match status" value="1"/>
</dbReference>
<evidence type="ECO:0000259" key="11">
    <source>
        <dbReference type="PROSITE" id="PS51061"/>
    </source>
</evidence>
<feature type="compositionally biased region" description="Acidic residues" evidence="9">
    <location>
        <begin position="274"/>
        <end position="283"/>
    </location>
</feature>
<feature type="compositionally biased region" description="Low complexity" evidence="9">
    <location>
        <begin position="189"/>
        <end position="198"/>
    </location>
</feature>
<evidence type="ECO:0000256" key="2">
    <source>
        <dbReference type="ARBA" id="ARBA00004496"/>
    </source>
</evidence>
<feature type="compositionally biased region" description="Acidic residues" evidence="9">
    <location>
        <begin position="94"/>
        <end position="105"/>
    </location>
</feature>
<dbReference type="EMBL" id="MU853365">
    <property type="protein sequence ID" value="KAK4108139.1"/>
    <property type="molecule type" value="Genomic_DNA"/>
</dbReference>
<gene>
    <name evidence="12" type="ORF">N656DRAFT_784416</name>
</gene>
<evidence type="ECO:0000256" key="5">
    <source>
        <dbReference type="ARBA" id="ARBA00022490"/>
    </source>
</evidence>
<evidence type="ECO:0000256" key="7">
    <source>
        <dbReference type="ARBA" id="ARBA00023187"/>
    </source>
</evidence>
<keyword evidence="8" id="KW-0539">Nucleus</keyword>
<dbReference type="InterPro" id="IPR001374">
    <property type="entry name" value="R3H_dom"/>
</dbReference>
<feature type="domain" description="R3H" evidence="11">
    <location>
        <begin position="513"/>
        <end position="575"/>
    </location>
</feature>
<feature type="region of interest" description="Disordered" evidence="9">
    <location>
        <begin position="90"/>
        <end position="115"/>
    </location>
</feature>
<dbReference type="SMART" id="SM00393">
    <property type="entry name" value="R3H"/>
    <property type="match status" value="1"/>
</dbReference>
<comment type="subcellular location">
    <subcellularLocation>
        <location evidence="2">Cytoplasm</location>
    </subcellularLocation>
    <subcellularLocation>
        <location evidence="1">Nucleus</location>
    </subcellularLocation>
</comment>
<dbReference type="GO" id="GO:0005737">
    <property type="term" value="C:cytoplasm"/>
    <property type="evidence" value="ECO:0007669"/>
    <property type="project" value="UniProtKB-SubCell"/>
</dbReference>
<keyword evidence="5" id="KW-0963">Cytoplasm</keyword>
<feature type="region of interest" description="Disordered" evidence="9">
    <location>
        <begin position="127"/>
        <end position="157"/>
    </location>
</feature>
<dbReference type="RefSeq" id="XP_064665709.1">
    <property type="nucleotide sequence ID" value="XM_064816169.1"/>
</dbReference>
<comment type="similarity">
    <text evidence="3">Belongs to the SQS1 family.</text>
</comment>
<sequence length="694" mass="75332">MPGKRPKRPFAGSNTARGKSGKMAQGTLDSWVSQNLSLEGPSNAFSMRDEARNTASHQSIAAWSPGGIKLRQKPVAFVSAGWIEPLKDSKLLDPSDEANVEEPADGDNAPVMGEATVRTIELTDVVATVGQENENPSGTGDSIPQEQSIDDPSQALDLRDVDAEDLFFYDLVGNKAMDSPPASPPKIPNPKSSVGGSDSSEEVILFKGRSGKARGTVKKREGSQHNTRMHPSVTSKSKAPATAPIVPAAKTVAPPNSVSRQHEKKRGLPIPVESAEDGEEDEDAEDAILADYIANMLANSEDDFVTHQLQSYSGHRDLGGDDDAFNFGSADEERLPYHSGSLNNEGTDSEDLDTSDVEEDEPEGEEEQDMAADMDDEELARLFAKQEELGIGGDELILASAGSYAKAEGKRARRNLPAAAGSKKFLNGFANATSVADAFDDLNIGQPARRRKTKQPPNFNVSDSEIDAALKMAWRRDRERKKKRKMDREALRAQGLLGKNVNPDDMRIRYPSAMTLDDFKTEIASFLIGTEERLEFPPLDKHARKILHLLASKFNIKSQSTGSGVQRRPVLYRTNRTVRYSETRVGDVTSHVEAAAVQIRRKYFHRVDLSTPVKRASGSASGRPEASRTGIKALRLREGEIVGASVPELGQDNKGRAMLEKMGWSKGMALGAMDNKGILEPVAQVVKHSKAGLG</sequence>